<proteinExistence type="predicted"/>
<feature type="domain" description="Thiaminase-2/PQQC" evidence="1">
    <location>
        <begin position="81"/>
        <end position="282"/>
    </location>
</feature>
<comment type="caution">
    <text evidence="3">The sequence shown here is derived from an EMBL/GenBank/DDBJ whole genome shotgun (WGS) entry which is preliminary data.</text>
</comment>
<evidence type="ECO:0000313" key="3">
    <source>
        <dbReference type="EMBL" id="KAK7435002.1"/>
    </source>
</evidence>
<protein>
    <recommendedName>
        <fullName evidence="1">Thiaminase-2/PQQC domain-containing protein</fullName>
    </recommendedName>
</protein>
<organism evidence="3 4">
    <name type="scientific">Marasmiellus scandens</name>
    <dbReference type="NCBI Taxonomy" id="2682957"/>
    <lineage>
        <taxon>Eukaryota</taxon>
        <taxon>Fungi</taxon>
        <taxon>Dikarya</taxon>
        <taxon>Basidiomycota</taxon>
        <taxon>Agaricomycotina</taxon>
        <taxon>Agaricomycetes</taxon>
        <taxon>Agaricomycetidae</taxon>
        <taxon>Agaricales</taxon>
        <taxon>Marasmiineae</taxon>
        <taxon>Omphalotaceae</taxon>
        <taxon>Marasmiellus</taxon>
    </lineage>
</organism>
<dbReference type="Proteomes" id="UP001498398">
    <property type="component" value="Unassembled WGS sequence"/>
</dbReference>
<name>A0ABR1IP23_9AGAR</name>
<accession>A0ABR1IP23</accession>
<dbReference type="InterPro" id="IPR016084">
    <property type="entry name" value="Haem_Oase-like_multi-hlx"/>
</dbReference>
<gene>
    <name evidence="3" type="ORF">VKT23_019908</name>
    <name evidence="2" type="ORF">VKT23_020554</name>
</gene>
<evidence type="ECO:0000313" key="2">
    <source>
        <dbReference type="EMBL" id="KAK7433785.1"/>
    </source>
</evidence>
<evidence type="ECO:0000259" key="1">
    <source>
        <dbReference type="Pfam" id="PF03070"/>
    </source>
</evidence>
<reference evidence="3 4" key="1">
    <citation type="submission" date="2024-01" db="EMBL/GenBank/DDBJ databases">
        <title>A draft genome for the cacao thread blight pathogen Marasmiellus scandens.</title>
        <authorList>
            <person name="Baruah I.K."/>
            <person name="Leung J."/>
            <person name="Bukari Y."/>
            <person name="Amoako-Attah I."/>
            <person name="Meinhardt L.W."/>
            <person name="Bailey B.A."/>
            <person name="Cohen S.P."/>
        </authorList>
    </citation>
    <scope>NUCLEOTIDE SEQUENCE [LARGE SCALE GENOMIC DNA]</scope>
    <source>
        <strain evidence="3 4">GH-19</strain>
    </source>
</reference>
<dbReference type="EMBL" id="JBANRG010000113">
    <property type="protein sequence ID" value="KAK7435002.1"/>
    <property type="molecule type" value="Genomic_DNA"/>
</dbReference>
<evidence type="ECO:0000313" key="4">
    <source>
        <dbReference type="Proteomes" id="UP001498398"/>
    </source>
</evidence>
<dbReference type="Pfam" id="PF03070">
    <property type="entry name" value="TENA_THI-4"/>
    <property type="match status" value="1"/>
</dbReference>
<dbReference type="CDD" id="cd19359">
    <property type="entry name" value="TenA_C_Bt3146-like"/>
    <property type="match status" value="1"/>
</dbReference>
<dbReference type="InterPro" id="IPR004305">
    <property type="entry name" value="Thiaminase-2/PQQC"/>
</dbReference>
<dbReference type="SUPFAM" id="SSF48613">
    <property type="entry name" value="Heme oxygenase-like"/>
    <property type="match status" value="1"/>
</dbReference>
<dbReference type="EMBL" id="JBANRG010000140">
    <property type="protein sequence ID" value="KAK7433785.1"/>
    <property type="molecule type" value="Genomic_DNA"/>
</dbReference>
<keyword evidence="4" id="KW-1185">Reference proteome</keyword>
<dbReference type="Gene3D" id="1.20.910.10">
    <property type="entry name" value="Heme oxygenase-like"/>
    <property type="match status" value="1"/>
</dbReference>
<sequence length="470" mass="54917">MDTLINTLFEYAEDPHAEFVISTIIHTVVNLIAKDKKSCEEFLEKLEDEAQPENKEIDKLWNDIDNQDVVTAFMKNKLCVEAAQDKENARAAYKRYAVQDYFYLLDSVRFKALRFATLPYDDFDLDKLDQEIKSVTNSTGYARDWFITCVKQLGISEEDFMVERSIAELAYSQYLQNNAQGDDWYNLHVVLIGCYWGWCKLALDLYQQPTTKKDTAFYKTWILPNVDTTDPNRPDFTKSAKVLSKFLDQNAAIMTSELSRDKAKRLFRTTLRLEVSLFESAYMESVSKPSYSTLLERPAPNNGHQWQKGRFLINVMRSMTYDELKKKVLFSKFPSKYSFHFYRKFVSDHDNVRGSWVQSKNQRSYILGIDFTDPDQRHRYGVEFEILEVQVEWHLLKQQVQVLEFPGHSGKNGFVVGLAIEDCWADGTNGWWCIGRELRLGTKNVKIEIKTEGSRGMHWRMTVWYVPSVE</sequence>